<dbReference type="Proteomes" id="UP000304953">
    <property type="component" value="Unassembled WGS sequence"/>
</dbReference>
<sequence length="515" mass="59639">MEYIQLLSHLKEQGYGYHIYGNSLLDPDLIHARILTEQNHAYSPSTLYLAPARLLPPPDLDNSIILFCLEQSANFQQYETSAFQVAAFEPGISQGEFLNFILDCLTEIQQITSGMHILVNALFSGNGLQYLIDTATNIFGNPIYVIDLQYKYLAMSAGIVPDNIFFQEESATGYISETGIQHITRNNLDEKVQKTNHAYYHYNELIQKGMLIDTVEIQGVGIGHVMMLESEHEFYDFDREFFHRFSKLISMELQKDSSFRRNKGVMYSYFLIDLIKHPKKNTNHIQERLKAMGYNLKETFYIIAIPTVGYSTSDLKMEVILERMKFILSGSIYVIYENTIVFLISRNLNQRFSDYEMNQLENYLNANNLKAGISNFYQNLEDTACFYQQAVSAVLLGIKLSPASSVYYFSDYYLYKMLETLEREDPQIQFLIQPGLMKLYLYDKEHGTDFMDTIIEFLKHPGQPANIADALHIHKNTLLYRMGKIKQITGCDFVEGEEYMNYNLSVKIMKYLHLI</sequence>
<accession>A0AC61S1L3</accession>
<gene>
    <name evidence="1" type="ORF">E5329_00410</name>
</gene>
<evidence type="ECO:0000313" key="1">
    <source>
        <dbReference type="EMBL" id="TGY98278.1"/>
    </source>
</evidence>
<comment type="caution">
    <text evidence="1">The sequence shown here is derived from an EMBL/GenBank/DDBJ whole genome shotgun (WGS) entry which is preliminary data.</text>
</comment>
<reference evidence="1" key="1">
    <citation type="submission" date="2019-04" db="EMBL/GenBank/DDBJ databases">
        <title>Microbes associate with the intestines of laboratory mice.</title>
        <authorList>
            <person name="Navarre W."/>
            <person name="Wong E."/>
            <person name="Huang K."/>
            <person name="Tropini C."/>
            <person name="Ng K."/>
            <person name="Yu B."/>
        </authorList>
    </citation>
    <scope>NUCLEOTIDE SEQUENCE</scope>
    <source>
        <strain evidence="1">NM01_1-7b</strain>
    </source>
</reference>
<name>A0AC61S1L3_9FIRM</name>
<organism evidence="1 2">
    <name type="scientific">Petralouisia muris</name>
    <dbReference type="NCBI Taxonomy" id="3032872"/>
    <lineage>
        <taxon>Bacteria</taxon>
        <taxon>Bacillati</taxon>
        <taxon>Bacillota</taxon>
        <taxon>Clostridia</taxon>
        <taxon>Lachnospirales</taxon>
        <taxon>Lachnospiraceae</taxon>
        <taxon>Petralouisia</taxon>
    </lineage>
</organism>
<keyword evidence="2" id="KW-1185">Reference proteome</keyword>
<dbReference type="EMBL" id="SRYA01000001">
    <property type="protein sequence ID" value="TGY98278.1"/>
    <property type="molecule type" value="Genomic_DNA"/>
</dbReference>
<protein>
    <submittedName>
        <fullName evidence="1">PucR family transcriptional regulator</fullName>
    </submittedName>
</protein>
<proteinExistence type="predicted"/>
<evidence type="ECO:0000313" key="2">
    <source>
        <dbReference type="Proteomes" id="UP000304953"/>
    </source>
</evidence>